<keyword evidence="1" id="KW-0812">Transmembrane</keyword>
<dbReference type="AlphaFoldDB" id="A0A917TYN4"/>
<evidence type="ECO:0000313" key="2">
    <source>
        <dbReference type="EMBL" id="GGM45395.1"/>
    </source>
</evidence>
<protein>
    <submittedName>
        <fullName evidence="2">Uncharacterized protein</fullName>
    </submittedName>
</protein>
<dbReference type="InterPro" id="IPR011042">
    <property type="entry name" value="6-blade_b-propeller_TolB-like"/>
</dbReference>
<dbReference type="RefSeq" id="WP_190252709.1">
    <property type="nucleotide sequence ID" value="NZ_BMPI01000027.1"/>
</dbReference>
<evidence type="ECO:0000256" key="1">
    <source>
        <dbReference type="SAM" id="Phobius"/>
    </source>
</evidence>
<feature type="transmembrane region" description="Helical" evidence="1">
    <location>
        <begin position="43"/>
        <end position="64"/>
    </location>
</feature>
<reference evidence="2" key="2">
    <citation type="submission" date="2020-09" db="EMBL/GenBank/DDBJ databases">
        <authorList>
            <person name="Sun Q."/>
            <person name="Ohkuma M."/>
        </authorList>
    </citation>
    <scope>NUCLEOTIDE SEQUENCE</scope>
    <source>
        <strain evidence="2">JCM 19831</strain>
    </source>
</reference>
<proteinExistence type="predicted"/>
<keyword evidence="3" id="KW-1185">Reference proteome</keyword>
<gene>
    <name evidence="2" type="ORF">GCM10007977_053720</name>
</gene>
<dbReference type="EMBL" id="BMPI01000027">
    <property type="protein sequence ID" value="GGM45395.1"/>
    <property type="molecule type" value="Genomic_DNA"/>
</dbReference>
<dbReference type="Gene3D" id="2.120.10.30">
    <property type="entry name" value="TolB, C-terminal domain"/>
    <property type="match status" value="2"/>
</dbReference>
<organism evidence="2 3">
    <name type="scientific">Dactylosporangium sucinum</name>
    <dbReference type="NCBI Taxonomy" id="1424081"/>
    <lineage>
        <taxon>Bacteria</taxon>
        <taxon>Bacillati</taxon>
        <taxon>Actinomycetota</taxon>
        <taxon>Actinomycetes</taxon>
        <taxon>Micromonosporales</taxon>
        <taxon>Micromonosporaceae</taxon>
        <taxon>Dactylosporangium</taxon>
    </lineage>
</organism>
<name>A0A917TYN4_9ACTN</name>
<comment type="caution">
    <text evidence="2">The sequence shown here is derived from an EMBL/GenBank/DDBJ whole genome shotgun (WGS) entry which is preliminary data.</text>
</comment>
<dbReference type="Proteomes" id="UP000642070">
    <property type="component" value="Unassembled WGS sequence"/>
</dbReference>
<evidence type="ECO:0000313" key="3">
    <source>
        <dbReference type="Proteomes" id="UP000642070"/>
    </source>
</evidence>
<sequence length="439" mass="45193">MPADPHTRLGAALREVADTLPVVPPEPGALLARAEARPARWRPVLSAVAVLSVLLGAVAGPGLLAQTAQPKDAAPVLPRTFAGLSLLTATVSDAPPGRAVAVYVQGSNGPRVLHTLQTIVVGADGRTYRRLDEAERRGGKVELGTWQDAPALLSPDGTAVAVGSLGDAGDVAVVDLATGDTRHFAAPTTGVIHPRAWSPDGTRLVYEAGADSALLDLRSGASATLPVRAAEAAFAPDGRRVAVQEQLETRSELRIVDVAGGAPVTVGSIPFGARIAGPNAWSPDGRWIALVDNAGVGKIPCTLTFVAVSGDSAVPPGLERSTEISLLGWRATDELLLSESSSTVGRTVSAVPLPGNPRPLSRFAGSSTTYDLQLAAGQLPDLRSADAGSAQRGPWPLWLRLLTATTVLLAAAAVAWLLLRRRRSAGRAARPDPPAAPAS</sequence>
<keyword evidence="1" id="KW-1133">Transmembrane helix</keyword>
<accession>A0A917TYN4</accession>
<reference evidence="2" key="1">
    <citation type="journal article" date="2014" name="Int. J. Syst. Evol. Microbiol.">
        <title>Complete genome sequence of Corynebacterium casei LMG S-19264T (=DSM 44701T), isolated from a smear-ripened cheese.</title>
        <authorList>
            <consortium name="US DOE Joint Genome Institute (JGI-PGF)"/>
            <person name="Walter F."/>
            <person name="Albersmeier A."/>
            <person name="Kalinowski J."/>
            <person name="Ruckert C."/>
        </authorList>
    </citation>
    <scope>NUCLEOTIDE SEQUENCE</scope>
    <source>
        <strain evidence="2">JCM 19831</strain>
    </source>
</reference>
<dbReference type="SUPFAM" id="SSF69304">
    <property type="entry name" value="Tricorn protease N-terminal domain"/>
    <property type="match status" value="1"/>
</dbReference>
<keyword evidence="1" id="KW-0472">Membrane</keyword>
<feature type="transmembrane region" description="Helical" evidence="1">
    <location>
        <begin position="397"/>
        <end position="419"/>
    </location>
</feature>